<accession>A0A841SV28</accession>
<dbReference type="Pfam" id="PF14209">
    <property type="entry name" value="DUF4321"/>
    <property type="match status" value="1"/>
</dbReference>
<dbReference type="EMBL" id="JACJVQ010000005">
    <property type="protein sequence ID" value="MBB6633915.1"/>
    <property type="molecule type" value="Genomic_DNA"/>
</dbReference>
<keyword evidence="1" id="KW-0812">Transmembrane</keyword>
<name>A0A841SV28_9BACL</name>
<keyword evidence="1" id="KW-1133">Transmembrane helix</keyword>
<sequence length="80" mass="8991">MKKSVWVLVLLIFIGLLAGAMVARWLEDVPGLDFLTRSYKIDWSPSADLLVVDYNIHIGLDISLLSIIGAIASVWVYRKM</sequence>
<keyword evidence="3" id="KW-1185">Reference proteome</keyword>
<proteinExistence type="predicted"/>
<dbReference type="Proteomes" id="UP000535838">
    <property type="component" value="Unassembled WGS sequence"/>
</dbReference>
<dbReference type="InterPro" id="IPR025470">
    <property type="entry name" value="DUF4321"/>
</dbReference>
<gene>
    <name evidence="2" type="ORF">H7B67_07325</name>
</gene>
<dbReference type="AlphaFoldDB" id="A0A841SV28"/>
<evidence type="ECO:0000256" key="1">
    <source>
        <dbReference type="SAM" id="Phobius"/>
    </source>
</evidence>
<evidence type="ECO:0000313" key="2">
    <source>
        <dbReference type="EMBL" id="MBB6633915.1"/>
    </source>
</evidence>
<keyword evidence="1" id="KW-0472">Membrane</keyword>
<dbReference type="RefSeq" id="WP_185119122.1">
    <property type="nucleotide sequence ID" value="NZ_JACJVQ010000005.1"/>
</dbReference>
<protein>
    <submittedName>
        <fullName evidence="2">DUF4321 domain-containing protein</fullName>
    </submittedName>
</protein>
<comment type="caution">
    <text evidence="2">The sequence shown here is derived from an EMBL/GenBank/DDBJ whole genome shotgun (WGS) entry which is preliminary data.</text>
</comment>
<feature type="transmembrane region" description="Helical" evidence="1">
    <location>
        <begin position="54"/>
        <end position="77"/>
    </location>
</feature>
<organism evidence="2 3">
    <name type="scientific">Cohnella thailandensis</name>
    <dbReference type="NCBI Taxonomy" id="557557"/>
    <lineage>
        <taxon>Bacteria</taxon>
        <taxon>Bacillati</taxon>
        <taxon>Bacillota</taxon>
        <taxon>Bacilli</taxon>
        <taxon>Bacillales</taxon>
        <taxon>Paenibacillaceae</taxon>
        <taxon>Cohnella</taxon>
    </lineage>
</organism>
<evidence type="ECO:0000313" key="3">
    <source>
        <dbReference type="Proteomes" id="UP000535838"/>
    </source>
</evidence>
<reference evidence="2 3" key="1">
    <citation type="submission" date="2020-08" db="EMBL/GenBank/DDBJ databases">
        <title>Cohnella phylogeny.</title>
        <authorList>
            <person name="Dunlap C."/>
        </authorList>
    </citation>
    <scope>NUCLEOTIDE SEQUENCE [LARGE SCALE GENOMIC DNA]</scope>
    <source>
        <strain evidence="2 3">DSM 25241</strain>
    </source>
</reference>